<evidence type="ECO:0000256" key="8">
    <source>
        <dbReference type="ARBA" id="ARBA00023136"/>
    </source>
</evidence>
<feature type="domain" description="HAMP" evidence="11">
    <location>
        <begin position="196"/>
        <end position="248"/>
    </location>
</feature>
<dbReference type="InterPro" id="IPR035965">
    <property type="entry name" value="PAS-like_dom_sf"/>
</dbReference>
<keyword evidence="13" id="KW-1185">Reference proteome</keyword>
<proteinExistence type="predicted"/>
<comment type="caution">
    <text evidence="12">The sequence shown here is derived from an EMBL/GenBank/DDBJ whole genome shotgun (WGS) entry which is preliminary data.</text>
</comment>
<dbReference type="PANTHER" id="PTHR45453">
    <property type="entry name" value="PHOSPHATE REGULON SENSOR PROTEIN PHOR"/>
    <property type="match status" value="1"/>
</dbReference>
<dbReference type="Gene3D" id="3.30.565.10">
    <property type="entry name" value="Histidine kinase-like ATPase, C-terminal domain"/>
    <property type="match status" value="1"/>
</dbReference>
<dbReference type="InterPro" id="IPR003661">
    <property type="entry name" value="HisK_dim/P_dom"/>
</dbReference>
<dbReference type="Pfam" id="PF13188">
    <property type="entry name" value="PAS_8"/>
    <property type="match status" value="1"/>
</dbReference>
<dbReference type="InterPro" id="IPR005467">
    <property type="entry name" value="His_kinase_dom"/>
</dbReference>
<evidence type="ECO:0000256" key="5">
    <source>
        <dbReference type="ARBA" id="ARBA00022679"/>
    </source>
</evidence>
<evidence type="ECO:0000256" key="4">
    <source>
        <dbReference type="ARBA" id="ARBA00022553"/>
    </source>
</evidence>
<dbReference type="FunFam" id="1.10.287.130:FF:000001">
    <property type="entry name" value="Two-component sensor histidine kinase"/>
    <property type="match status" value="1"/>
</dbReference>
<dbReference type="InterPro" id="IPR003660">
    <property type="entry name" value="HAMP_dom"/>
</dbReference>
<dbReference type="Gene3D" id="6.10.340.10">
    <property type="match status" value="1"/>
</dbReference>
<keyword evidence="9" id="KW-0812">Transmembrane</keyword>
<dbReference type="InterPro" id="IPR050351">
    <property type="entry name" value="BphY/WalK/GraS-like"/>
</dbReference>
<dbReference type="PRINTS" id="PR00344">
    <property type="entry name" value="BCTRLSENSOR"/>
</dbReference>
<dbReference type="SUPFAM" id="SSF158472">
    <property type="entry name" value="HAMP domain-like"/>
    <property type="match status" value="1"/>
</dbReference>
<dbReference type="InterPro" id="IPR036890">
    <property type="entry name" value="HATPase_C_sf"/>
</dbReference>
<dbReference type="Gene3D" id="3.30.450.20">
    <property type="entry name" value="PAS domain"/>
    <property type="match status" value="1"/>
</dbReference>
<keyword evidence="6" id="KW-0418">Kinase</keyword>
<dbReference type="SMART" id="SM00387">
    <property type="entry name" value="HATPase_c"/>
    <property type="match status" value="1"/>
</dbReference>
<feature type="transmembrane region" description="Helical" evidence="9">
    <location>
        <begin position="172"/>
        <end position="194"/>
    </location>
</feature>
<dbReference type="Gene3D" id="1.10.287.130">
    <property type="match status" value="1"/>
</dbReference>
<dbReference type="InterPro" id="IPR004358">
    <property type="entry name" value="Sig_transdc_His_kin-like_C"/>
</dbReference>
<reference evidence="12" key="1">
    <citation type="submission" date="2020-10" db="EMBL/GenBank/DDBJ databases">
        <title>ChiBAC.</title>
        <authorList>
            <person name="Zenner C."/>
            <person name="Hitch T.C.A."/>
            <person name="Clavel T."/>
        </authorList>
    </citation>
    <scope>NUCLEOTIDE SEQUENCE</scope>
    <source>
        <strain evidence="12">DSM 107454</strain>
    </source>
</reference>
<dbReference type="CDD" id="cd00082">
    <property type="entry name" value="HisKA"/>
    <property type="match status" value="1"/>
</dbReference>
<dbReference type="SMART" id="SM00388">
    <property type="entry name" value="HisKA"/>
    <property type="match status" value="1"/>
</dbReference>
<dbReference type="Pfam" id="PF02518">
    <property type="entry name" value="HATPase_c"/>
    <property type="match status" value="1"/>
</dbReference>
<dbReference type="CDD" id="cd00075">
    <property type="entry name" value="HATPase"/>
    <property type="match status" value="1"/>
</dbReference>
<comment type="catalytic activity">
    <reaction evidence="1">
        <text>ATP + protein L-histidine = ADP + protein N-phospho-L-histidine.</text>
        <dbReference type="EC" id="2.7.13.3"/>
    </reaction>
</comment>
<evidence type="ECO:0000256" key="3">
    <source>
        <dbReference type="ARBA" id="ARBA00012438"/>
    </source>
</evidence>
<dbReference type="Pfam" id="PF00672">
    <property type="entry name" value="HAMP"/>
    <property type="match status" value="1"/>
</dbReference>
<dbReference type="PROSITE" id="PS50885">
    <property type="entry name" value="HAMP"/>
    <property type="match status" value="1"/>
</dbReference>
<comment type="subcellular location">
    <subcellularLocation>
        <location evidence="2">Membrane</location>
    </subcellularLocation>
</comment>
<evidence type="ECO:0000256" key="9">
    <source>
        <dbReference type="SAM" id="Phobius"/>
    </source>
</evidence>
<dbReference type="FunFam" id="3.30.565.10:FF:000006">
    <property type="entry name" value="Sensor histidine kinase WalK"/>
    <property type="match status" value="1"/>
</dbReference>
<gene>
    <name evidence="12" type="ORF">INF28_01730</name>
</gene>
<dbReference type="GO" id="GO:0005886">
    <property type="term" value="C:plasma membrane"/>
    <property type="evidence" value="ECO:0007669"/>
    <property type="project" value="TreeGrafter"/>
</dbReference>
<dbReference type="GO" id="GO:0016036">
    <property type="term" value="P:cellular response to phosphate starvation"/>
    <property type="evidence" value="ECO:0007669"/>
    <property type="project" value="TreeGrafter"/>
</dbReference>
<evidence type="ECO:0000259" key="10">
    <source>
        <dbReference type="PROSITE" id="PS50109"/>
    </source>
</evidence>
<name>A0A9D5R878_9FIRM</name>
<evidence type="ECO:0000313" key="12">
    <source>
        <dbReference type="EMBL" id="MBE5039189.1"/>
    </source>
</evidence>
<evidence type="ECO:0000256" key="2">
    <source>
        <dbReference type="ARBA" id="ARBA00004370"/>
    </source>
</evidence>
<dbReference type="EC" id="2.7.13.3" evidence="3"/>
<organism evidence="12 13">
    <name type="scientific">Ructibacterium gallinarum</name>
    <dbReference type="NCBI Taxonomy" id="2779355"/>
    <lineage>
        <taxon>Bacteria</taxon>
        <taxon>Bacillati</taxon>
        <taxon>Bacillota</taxon>
        <taxon>Clostridia</taxon>
        <taxon>Eubacteriales</taxon>
        <taxon>Oscillospiraceae</taxon>
        <taxon>Ructibacterium</taxon>
    </lineage>
</organism>
<dbReference type="InterPro" id="IPR036097">
    <property type="entry name" value="HisK_dim/P_sf"/>
</dbReference>
<dbReference type="SUPFAM" id="SSF47384">
    <property type="entry name" value="Homodimeric domain of signal transducing histidine kinase"/>
    <property type="match status" value="1"/>
</dbReference>
<dbReference type="CDD" id="cd06225">
    <property type="entry name" value="HAMP"/>
    <property type="match status" value="1"/>
</dbReference>
<feature type="domain" description="Histidine kinase" evidence="10">
    <location>
        <begin position="374"/>
        <end position="592"/>
    </location>
</feature>
<evidence type="ECO:0000256" key="6">
    <source>
        <dbReference type="ARBA" id="ARBA00022777"/>
    </source>
</evidence>
<dbReference type="Proteomes" id="UP000806542">
    <property type="component" value="Unassembled WGS sequence"/>
</dbReference>
<keyword evidence="8 9" id="KW-0472">Membrane</keyword>
<dbReference type="PANTHER" id="PTHR45453:SF1">
    <property type="entry name" value="PHOSPHATE REGULON SENSOR PROTEIN PHOR"/>
    <property type="match status" value="1"/>
</dbReference>
<dbReference type="GO" id="GO:0000155">
    <property type="term" value="F:phosphorelay sensor kinase activity"/>
    <property type="evidence" value="ECO:0007669"/>
    <property type="project" value="InterPro"/>
</dbReference>
<keyword evidence="4" id="KW-0597">Phosphoprotein</keyword>
<dbReference type="PROSITE" id="PS50109">
    <property type="entry name" value="HIS_KIN"/>
    <property type="match status" value="1"/>
</dbReference>
<keyword evidence="9" id="KW-1133">Transmembrane helix</keyword>
<dbReference type="InterPro" id="IPR000014">
    <property type="entry name" value="PAS"/>
</dbReference>
<evidence type="ECO:0000313" key="13">
    <source>
        <dbReference type="Proteomes" id="UP000806542"/>
    </source>
</evidence>
<accession>A0A9D5R878</accession>
<sequence length="594" mass="66805">MLKQLYWRLTGIVILTVLAAVLIAGMILFFGVTAFYTSQFQEDMHSVAESDLPQSIQRILTSQQEDTVTASQAEAAVNAFAGKLGLDENRSCFILSARDASVITPADMRPASMTVTPNLSAAMRAAKGDSVSLFGDYLDYALFIRNGSTEADGYILYIRDNKTEFHQLIRQMLFCLLWAMLAALLLSAAAGLLVTRHMASPLRQLTLRAERFASGDFEPALEKVPAGEMGELVRAFNHMGTVMNKSLQQINAEKHKIEVILEHINNGIIAFDTDQNMIHINPAAQRMFEIKDPSQLRFDRFFRSIGAGVCMAEFLYLERSKTEERDLLVGNNHIRASFLPFKIDNDKTAGIVCVFEDVTEQFNLEAARQKFVAEVSHELKTPLTTIRTYTETLLNGYLDDKKTAVSLLNTVQTETDKMTALVQNLLILSRFDMQRMDIRKSLFSIDDMLRRLENMFRLEAEKKGLELTYNRTTEIPAIYADQDQIERAVKNIISNSIKYCAKGDKIQIFAGSLYNNVYIKVEDSGKGIPKADLDHVFERFYRVDKARSRDKGGTGLGLSIAKEIIESHGGTIQIESEFGRFTRVTINLPMAKEN</sequence>
<dbReference type="InterPro" id="IPR003594">
    <property type="entry name" value="HATPase_dom"/>
</dbReference>
<keyword evidence="5" id="KW-0808">Transferase</keyword>
<feature type="transmembrane region" description="Helical" evidence="9">
    <location>
        <begin position="12"/>
        <end position="36"/>
    </location>
</feature>
<keyword evidence="7" id="KW-0902">Two-component regulatory system</keyword>
<evidence type="ECO:0000256" key="1">
    <source>
        <dbReference type="ARBA" id="ARBA00000085"/>
    </source>
</evidence>
<dbReference type="EMBL" id="JADCKB010000002">
    <property type="protein sequence ID" value="MBE5039189.1"/>
    <property type="molecule type" value="Genomic_DNA"/>
</dbReference>
<evidence type="ECO:0000256" key="7">
    <source>
        <dbReference type="ARBA" id="ARBA00023012"/>
    </source>
</evidence>
<evidence type="ECO:0000259" key="11">
    <source>
        <dbReference type="PROSITE" id="PS50885"/>
    </source>
</evidence>
<dbReference type="AlphaFoldDB" id="A0A9D5R878"/>
<dbReference type="SUPFAM" id="SSF55874">
    <property type="entry name" value="ATPase domain of HSP90 chaperone/DNA topoisomerase II/histidine kinase"/>
    <property type="match status" value="1"/>
</dbReference>
<protein>
    <recommendedName>
        <fullName evidence="3">histidine kinase</fullName>
        <ecNumber evidence="3">2.7.13.3</ecNumber>
    </recommendedName>
</protein>
<dbReference type="RefSeq" id="WP_226391752.1">
    <property type="nucleotide sequence ID" value="NZ_JADCKB010000002.1"/>
</dbReference>
<dbReference type="SMART" id="SM00304">
    <property type="entry name" value="HAMP"/>
    <property type="match status" value="1"/>
</dbReference>
<dbReference type="SUPFAM" id="SSF55785">
    <property type="entry name" value="PYP-like sensor domain (PAS domain)"/>
    <property type="match status" value="1"/>
</dbReference>
<dbReference type="GO" id="GO:0004721">
    <property type="term" value="F:phosphoprotein phosphatase activity"/>
    <property type="evidence" value="ECO:0007669"/>
    <property type="project" value="TreeGrafter"/>
</dbReference>
<dbReference type="Pfam" id="PF00512">
    <property type="entry name" value="HisKA"/>
    <property type="match status" value="1"/>
</dbReference>